<name>A0A9Q3BE01_9BASI</name>
<reference evidence="1" key="1">
    <citation type="submission" date="2021-03" db="EMBL/GenBank/DDBJ databases">
        <title>Draft genome sequence of rust myrtle Austropuccinia psidii MF-1, a brazilian biotype.</title>
        <authorList>
            <person name="Quecine M.C."/>
            <person name="Pachon D.M.R."/>
            <person name="Bonatelli M.L."/>
            <person name="Correr F.H."/>
            <person name="Franceschini L.M."/>
            <person name="Leite T.F."/>
            <person name="Margarido G.R.A."/>
            <person name="Almeida C.A."/>
            <person name="Ferrarezi J.A."/>
            <person name="Labate C.A."/>
        </authorList>
    </citation>
    <scope>NUCLEOTIDE SEQUENCE</scope>
    <source>
        <strain evidence="1">MF-1</strain>
    </source>
</reference>
<keyword evidence="2" id="KW-1185">Reference proteome</keyword>
<accession>A0A9Q3BE01</accession>
<dbReference type="Proteomes" id="UP000765509">
    <property type="component" value="Unassembled WGS sequence"/>
</dbReference>
<evidence type="ECO:0000313" key="1">
    <source>
        <dbReference type="EMBL" id="MBW0463488.1"/>
    </source>
</evidence>
<gene>
    <name evidence="1" type="ORF">O181_003203</name>
</gene>
<dbReference type="AlphaFoldDB" id="A0A9Q3BE01"/>
<comment type="caution">
    <text evidence="1">The sequence shown here is derived from an EMBL/GenBank/DDBJ whole genome shotgun (WGS) entry which is preliminary data.</text>
</comment>
<dbReference type="EMBL" id="AVOT02000565">
    <property type="protein sequence ID" value="MBW0463488.1"/>
    <property type="molecule type" value="Genomic_DNA"/>
</dbReference>
<sequence length="120" mass="13820">MSNPNHPPCFNSQIELAWPPVMQYHPYDNNEDTRNTPPTQNLTFPAIITLPRGRSGSYQKSYLSFSLRQINLTHSRTENQIPTHFLNKNTTGISPELPLLQSEKEQINNGQRNTKFKLDL</sequence>
<organism evidence="1 2">
    <name type="scientific">Austropuccinia psidii MF-1</name>
    <dbReference type="NCBI Taxonomy" id="1389203"/>
    <lineage>
        <taxon>Eukaryota</taxon>
        <taxon>Fungi</taxon>
        <taxon>Dikarya</taxon>
        <taxon>Basidiomycota</taxon>
        <taxon>Pucciniomycotina</taxon>
        <taxon>Pucciniomycetes</taxon>
        <taxon>Pucciniales</taxon>
        <taxon>Sphaerophragmiaceae</taxon>
        <taxon>Austropuccinia</taxon>
    </lineage>
</organism>
<proteinExistence type="predicted"/>
<protein>
    <submittedName>
        <fullName evidence="1">Uncharacterized protein</fullName>
    </submittedName>
</protein>
<evidence type="ECO:0000313" key="2">
    <source>
        <dbReference type="Proteomes" id="UP000765509"/>
    </source>
</evidence>